<dbReference type="FunFam" id="3.40.50.1820:FF:000192">
    <property type="entry name" value="Caffeoylshikimate esterase"/>
    <property type="match status" value="1"/>
</dbReference>
<sequence length="334" mass="37139">MPPPNLPPLPPPPPFFWGETPEDEFYTSQNIHHSTSYFQTPNGQIFTQSWRPSSPTQPIKATVFMTHGYGSDSSWCFQKICIAYAQWGYAVFAADLLGHGRSDGLHGYIGDMDKAAATSLSYFVTVRKSDEFTKLPAFLFGESMGGAITMLMYLQSDKDVWSGLIFSSPLFVIPEAMVPSKLHLTMYGLLFGLADTWAAMPENRMVAKAIKDFEKLKIIAVNPKRYTGKPRVGTMREVVRVTNYLQNNFQKVTAPFFVAHGTADGLACHSGSEMLYEKAATPAEDKTLKLYEGMYHSLIQGEPDESVALVLADMNAWIDEKAQKFGPQSNGNKM</sequence>
<gene>
    <name evidence="2" type="ORF">HanXRQr2_Chr12g0529851</name>
</gene>
<dbReference type="GO" id="GO:0016298">
    <property type="term" value="F:lipase activity"/>
    <property type="evidence" value="ECO:0000318"/>
    <property type="project" value="GO_Central"/>
</dbReference>
<feature type="domain" description="Serine aminopeptidase S33" evidence="1">
    <location>
        <begin position="58"/>
        <end position="303"/>
    </location>
</feature>
<dbReference type="InterPro" id="IPR029058">
    <property type="entry name" value="AB_hydrolase_fold"/>
</dbReference>
<dbReference type="InterPro" id="IPR051044">
    <property type="entry name" value="MAG_DAG_Lipase"/>
</dbReference>
<name>A0A9K3EPZ3_HELAN</name>
<dbReference type="InterPro" id="IPR022742">
    <property type="entry name" value="Hydrolase_4"/>
</dbReference>
<comment type="caution">
    <text evidence="2">The sequence shown here is derived from an EMBL/GenBank/DDBJ whole genome shotgun (WGS) entry which is preliminary data.</text>
</comment>
<reference evidence="2" key="2">
    <citation type="submission" date="2020-06" db="EMBL/GenBank/DDBJ databases">
        <title>Helianthus annuus Genome sequencing and assembly Release 2.</title>
        <authorList>
            <person name="Gouzy J."/>
            <person name="Langlade N."/>
            <person name="Munos S."/>
        </authorList>
    </citation>
    <scope>NUCLEOTIDE SEQUENCE</scope>
    <source>
        <tissue evidence="2">Leaves</tissue>
    </source>
</reference>
<accession>A0A9K3EPZ3</accession>
<dbReference type="EC" id="2.3.1.22" evidence="2"/>
<evidence type="ECO:0000313" key="3">
    <source>
        <dbReference type="Proteomes" id="UP000215914"/>
    </source>
</evidence>
<dbReference type="PRINTS" id="PR00111">
    <property type="entry name" value="ABHYDROLASE"/>
</dbReference>
<dbReference type="AlphaFoldDB" id="A0A9K3EPZ3"/>
<organism evidence="2 3">
    <name type="scientific">Helianthus annuus</name>
    <name type="common">Common sunflower</name>
    <dbReference type="NCBI Taxonomy" id="4232"/>
    <lineage>
        <taxon>Eukaryota</taxon>
        <taxon>Viridiplantae</taxon>
        <taxon>Streptophyta</taxon>
        <taxon>Embryophyta</taxon>
        <taxon>Tracheophyta</taxon>
        <taxon>Spermatophyta</taxon>
        <taxon>Magnoliopsida</taxon>
        <taxon>eudicotyledons</taxon>
        <taxon>Gunneridae</taxon>
        <taxon>Pentapetalae</taxon>
        <taxon>asterids</taxon>
        <taxon>campanulids</taxon>
        <taxon>Asterales</taxon>
        <taxon>Asteraceae</taxon>
        <taxon>Asteroideae</taxon>
        <taxon>Heliantheae alliance</taxon>
        <taxon>Heliantheae</taxon>
        <taxon>Helianthus</taxon>
    </lineage>
</organism>
<keyword evidence="2" id="KW-0012">Acyltransferase</keyword>
<dbReference type="Gene3D" id="3.40.50.1820">
    <property type="entry name" value="alpha/beta hydrolase"/>
    <property type="match status" value="1"/>
</dbReference>
<evidence type="ECO:0000313" key="2">
    <source>
        <dbReference type="EMBL" id="KAF5776939.1"/>
    </source>
</evidence>
<dbReference type="Proteomes" id="UP000215914">
    <property type="component" value="Unassembled WGS sequence"/>
</dbReference>
<evidence type="ECO:0000259" key="1">
    <source>
        <dbReference type="Pfam" id="PF12146"/>
    </source>
</evidence>
<protein>
    <submittedName>
        <fullName evidence="2">2-acylglycerol O-acyltransferase</fullName>
        <ecNumber evidence="2">2.3.1.22</ecNumber>
    </submittedName>
</protein>
<dbReference type="GO" id="GO:0016020">
    <property type="term" value="C:membrane"/>
    <property type="evidence" value="ECO:0000318"/>
    <property type="project" value="GO_Central"/>
</dbReference>
<proteinExistence type="predicted"/>
<keyword evidence="2" id="KW-0808">Transferase</keyword>
<dbReference type="EMBL" id="MNCJ02000327">
    <property type="protein sequence ID" value="KAF5776939.1"/>
    <property type="molecule type" value="Genomic_DNA"/>
</dbReference>
<dbReference type="SUPFAM" id="SSF53474">
    <property type="entry name" value="alpha/beta-Hydrolases"/>
    <property type="match status" value="1"/>
</dbReference>
<reference evidence="2" key="1">
    <citation type="journal article" date="2017" name="Nature">
        <title>The sunflower genome provides insights into oil metabolism, flowering and Asterid evolution.</title>
        <authorList>
            <person name="Badouin H."/>
            <person name="Gouzy J."/>
            <person name="Grassa C.J."/>
            <person name="Murat F."/>
            <person name="Staton S.E."/>
            <person name="Cottret L."/>
            <person name="Lelandais-Briere C."/>
            <person name="Owens G.L."/>
            <person name="Carrere S."/>
            <person name="Mayjonade B."/>
            <person name="Legrand L."/>
            <person name="Gill N."/>
            <person name="Kane N.C."/>
            <person name="Bowers J.E."/>
            <person name="Hubner S."/>
            <person name="Bellec A."/>
            <person name="Berard A."/>
            <person name="Berges H."/>
            <person name="Blanchet N."/>
            <person name="Boniface M.C."/>
            <person name="Brunel D."/>
            <person name="Catrice O."/>
            <person name="Chaidir N."/>
            <person name="Claudel C."/>
            <person name="Donnadieu C."/>
            <person name="Faraut T."/>
            <person name="Fievet G."/>
            <person name="Helmstetter N."/>
            <person name="King M."/>
            <person name="Knapp S.J."/>
            <person name="Lai Z."/>
            <person name="Le Paslier M.C."/>
            <person name="Lippi Y."/>
            <person name="Lorenzon L."/>
            <person name="Mandel J.R."/>
            <person name="Marage G."/>
            <person name="Marchand G."/>
            <person name="Marquand E."/>
            <person name="Bret-Mestries E."/>
            <person name="Morien E."/>
            <person name="Nambeesan S."/>
            <person name="Nguyen T."/>
            <person name="Pegot-Espagnet P."/>
            <person name="Pouilly N."/>
            <person name="Raftis F."/>
            <person name="Sallet E."/>
            <person name="Schiex T."/>
            <person name="Thomas J."/>
            <person name="Vandecasteele C."/>
            <person name="Vares D."/>
            <person name="Vear F."/>
            <person name="Vautrin S."/>
            <person name="Crespi M."/>
            <person name="Mangin B."/>
            <person name="Burke J.M."/>
            <person name="Salse J."/>
            <person name="Munos S."/>
            <person name="Vincourt P."/>
            <person name="Rieseberg L.H."/>
            <person name="Langlade N.B."/>
        </authorList>
    </citation>
    <scope>NUCLEOTIDE SEQUENCE</scope>
    <source>
        <tissue evidence="2">Leaves</tissue>
    </source>
</reference>
<dbReference type="InterPro" id="IPR000073">
    <property type="entry name" value="AB_hydrolase_1"/>
</dbReference>
<dbReference type="PANTHER" id="PTHR11614">
    <property type="entry name" value="PHOSPHOLIPASE-RELATED"/>
    <property type="match status" value="1"/>
</dbReference>
<dbReference type="Gramene" id="mRNA:HanXRQr2_Chr12g0529851">
    <property type="protein sequence ID" value="mRNA:HanXRQr2_Chr12g0529851"/>
    <property type="gene ID" value="HanXRQr2_Chr12g0529851"/>
</dbReference>
<dbReference type="GO" id="GO:0003846">
    <property type="term" value="F:2-acylglycerol O-acyltransferase activity"/>
    <property type="evidence" value="ECO:0007669"/>
    <property type="project" value="UniProtKB-EC"/>
</dbReference>
<keyword evidence="3" id="KW-1185">Reference proteome</keyword>
<dbReference type="Pfam" id="PF12146">
    <property type="entry name" value="Hydrolase_4"/>
    <property type="match status" value="1"/>
</dbReference>